<dbReference type="EMBL" id="UOEP01000192">
    <property type="protein sequence ID" value="VAW23365.1"/>
    <property type="molecule type" value="Genomic_DNA"/>
</dbReference>
<name>A0A3B0TXT6_9ZZZZ</name>
<evidence type="ECO:0000313" key="1">
    <source>
        <dbReference type="EMBL" id="VAW23365.1"/>
    </source>
</evidence>
<dbReference type="AlphaFoldDB" id="A0A3B0TXT6"/>
<accession>A0A3B0TXT6</accession>
<sequence>MRNAGLLLLFALFIITVIPHSSKFNIIIFDTHPNYTDPVDFGKAFFRGVCKPLESQN</sequence>
<proteinExistence type="predicted"/>
<reference evidence="1" key="1">
    <citation type="submission" date="2018-06" db="EMBL/GenBank/DDBJ databases">
        <authorList>
            <person name="Zhirakovskaya E."/>
        </authorList>
    </citation>
    <scope>NUCLEOTIDE SEQUENCE</scope>
</reference>
<gene>
    <name evidence="1" type="ORF">MNBD_BACTEROID01-2526</name>
</gene>
<organism evidence="1">
    <name type="scientific">hydrothermal vent metagenome</name>
    <dbReference type="NCBI Taxonomy" id="652676"/>
    <lineage>
        <taxon>unclassified sequences</taxon>
        <taxon>metagenomes</taxon>
        <taxon>ecological metagenomes</taxon>
    </lineage>
</organism>
<protein>
    <submittedName>
        <fullName evidence="1">Uncharacterized protein</fullName>
    </submittedName>
</protein>